<dbReference type="Proteomes" id="UP000191285">
    <property type="component" value="Unassembled WGS sequence"/>
</dbReference>
<keyword evidence="7 10" id="KW-0378">Hydrolase</keyword>
<evidence type="ECO:0000256" key="8">
    <source>
        <dbReference type="ARBA" id="ARBA00023049"/>
    </source>
</evidence>
<comment type="similarity">
    <text evidence="2 10">Belongs to the peptidase M76 family.</text>
</comment>
<evidence type="ECO:0000256" key="10">
    <source>
        <dbReference type="RuleBase" id="RU364057"/>
    </source>
</evidence>
<evidence type="ECO:0000256" key="1">
    <source>
        <dbReference type="ARBA" id="ARBA00004137"/>
    </source>
</evidence>
<comment type="subcellular location">
    <subcellularLocation>
        <location evidence="1 10">Mitochondrion inner membrane</location>
        <topology evidence="1 10">Peripheral membrane protein</topology>
        <orientation evidence="1 10">Intermembrane side</orientation>
    </subcellularLocation>
</comment>
<dbReference type="GO" id="GO:0004222">
    <property type="term" value="F:metalloendopeptidase activity"/>
    <property type="evidence" value="ECO:0007669"/>
    <property type="project" value="InterPro"/>
</dbReference>
<keyword evidence="5 10" id="KW-0479">Metal-binding</keyword>
<dbReference type="PANTHER" id="PTHR21711:SF0">
    <property type="entry name" value="MITOCHONDRIAL INNER MEMBRANE PROTEASE ATP23 HOMOLOG"/>
    <property type="match status" value="1"/>
</dbReference>
<dbReference type="EC" id="3.4.24.-" evidence="10"/>
<dbReference type="GO" id="GO:0046872">
    <property type="term" value="F:metal ion binding"/>
    <property type="evidence" value="ECO:0007669"/>
    <property type="project" value="UniProtKB-KW"/>
</dbReference>
<dbReference type="STRING" id="303698.A0A1V6SY90"/>
<protein>
    <recommendedName>
        <fullName evidence="3 10">Mitochondrial inner membrane protease ATP23</fullName>
        <ecNumber evidence="10">3.4.24.-</ecNumber>
    </recommendedName>
</protein>
<accession>A0A1V6SY90</accession>
<dbReference type="PANTHER" id="PTHR21711">
    <property type="entry name" value="MITOCHONDRIAL INNER MEMBRANE PROTEASE"/>
    <property type="match status" value="1"/>
</dbReference>
<evidence type="ECO:0000256" key="6">
    <source>
        <dbReference type="ARBA" id="ARBA00022792"/>
    </source>
</evidence>
<evidence type="ECO:0000256" key="7">
    <source>
        <dbReference type="ARBA" id="ARBA00022801"/>
    </source>
</evidence>
<evidence type="ECO:0000256" key="3">
    <source>
        <dbReference type="ARBA" id="ARBA00014615"/>
    </source>
</evidence>
<keyword evidence="13" id="KW-1185">Reference proteome</keyword>
<feature type="compositionally biased region" description="Polar residues" evidence="11">
    <location>
        <begin position="88"/>
        <end position="98"/>
    </location>
</feature>
<dbReference type="OrthoDB" id="285308at2759"/>
<reference evidence="13" key="1">
    <citation type="journal article" date="2017" name="Nat. Microbiol.">
        <title>Global analysis of biosynthetic gene clusters reveals vast potential of secondary metabolite production in Penicillium species.</title>
        <authorList>
            <person name="Nielsen J.C."/>
            <person name="Grijseels S."/>
            <person name="Prigent S."/>
            <person name="Ji B."/>
            <person name="Dainat J."/>
            <person name="Nielsen K.F."/>
            <person name="Frisvad J.C."/>
            <person name="Workman M."/>
            <person name="Nielsen J."/>
        </authorList>
    </citation>
    <scope>NUCLEOTIDE SEQUENCE [LARGE SCALE GENOMIC DNA]</scope>
    <source>
        <strain evidence="13">IBT 24891</strain>
    </source>
</reference>
<dbReference type="InterPro" id="IPR019165">
    <property type="entry name" value="Peptidase_M76_ATP23"/>
</dbReference>
<dbReference type="GO" id="GO:0005743">
    <property type="term" value="C:mitochondrial inner membrane"/>
    <property type="evidence" value="ECO:0007669"/>
    <property type="project" value="UniProtKB-SubCell"/>
</dbReference>
<evidence type="ECO:0000256" key="11">
    <source>
        <dbReference type="SAM" id="MobiDB-lite"/>
    </source>
</evidence>
<keyword evidence="6 10" id="KW-0999">Mitochondrion inner membrane</keyword>
<keyword evidence="8 10" id="KW-0482">Metalloprotease</keyword>
<gene>
    <name evidence="12" type="ORF">PENSTE_c016G01826</name>
</gene>
<feature type="region of interest" description="Disordered" evidence="11">
    <location>
        <begin position="82"/>
        <end position="104"/>
    </location>
</feature>
<keyword evidence="4 10" id="KW-0645">Protease</keyword>
<evidence type="ECO:0000256" key="9">
    <source>
        <dbReference type="ARBA" id="ARBA00025322"/>
    </source>
</evidence>
<keyword evidence="10" id="KW-0472">Membrane</keyword>
<evidence type="ECO:0000256" key="2">
    <source>
        <dbReference type="ARBA" id="ARBA00009915"/>
    </source>
</evidence>
<name>A0A1V6SY90_9EURO</name>
<proteinExistence type="inferred from homology"/>
<evidence type="ECO:0000313" key="13">
    <source>
        <dbReference type="Proteomes" id="UP000191285"/>
    </source>
</evidence>
<evidence type="ECO:0000256" key="5">
    <source>
        <dbReference type="ARBA" id="ARBA00022723"/>
    </source>
</evidence>
<evidence type="ECO:0000256" key="4">
    <source>
        <dbReference type="ARBA" id="ARBA00022670"/>
    </source>
</evidence>
<sequence>MLHESVKMRHTYNVPLNSKPETKELRTCRVHLVDVVKCQSSGRNHCNLRRVLPFISAFRESSADLLFCALVVAGTIVNMSESEKNGANAPSNGKQENGFTPGDDTWTQFRNIYSILTGKMSPDGIEQFRVARDIRNEAADCKRCDEQRDFLLQYSPVIRYLSDNIKQLGGDLHSHNIYCRRCTDRKGGGFDPEYGILICANEMKDQGHLEDTMAHEMVHAYDHLRFKVDWTNNLRHAACTEV</sequence>
<dbReference type="Pfam" id="PF09768">
    <property type="entry name" value="Peptidase_M76"/>
    <property type="match status" value="1"/>
</dbReference>
<dbReference type="AlphaFoldDB" id="A0A1V6SY90"/>
<comment type="caution">
    <text evidence="12">The sequence shown here is derived from an EMBL/GenBank/DDBJ whole genome shotgun (WGS) entry which is preliminary data.</text>
</comment>
<organism evidence="12 13">
    <name type="scientific">Penicillium steckii</name>
    <dbReference type="NCBI Taxonomy" id="303698"/>
    <lineage>
        <taxon>Eukaryota</taxon>
        <taxon>Fungi</taxon>
        <taxon>Dikarya</taxon>
        <taxon>Ascomycota</taxon>
        <taxon>Pezizomycotina</taxon>
        <taxon>Eurotiomycetes</taxon>
        <taxon>Eurotiomycetidae</taxon>
        <taxon>Eurotiales</taxon>
        <taxon>Aspergillaceae</taxon>
        <taxon>Penicillium</taxon>
    </lineage>
</organism>
<evidence type="ECO:0000313" key="12">
    <source>
        <dbReference type="EMBL" id="OQE19028.1"/>
    </source>
</evidence>
<dbReference type="GO" id="GO:0034982">
    <property type="term" value="P:mitochondrial protein processing"/>
    <property type="evidence" value="ECO:0007669"/>
    <property type="project" value="TreeGrafter"/>
</dbReference>
<dbReference type="EMBL" id="MLKD01000016">
    <property type="protein sequence ID" value="OQE19028.1"/>
    <property type="molecule type" value="Genomic_DNA"/>
</dbReference>
<comment type="function">
    <text evidence="9">Has a dual role in the assembly of mitochondrial ATPase. Acts as a protease that removes N-terminal residues of mitochondrial ATPase CF(0) subunit 6 at the intermembrane space side. Also involved in the correct assembly of the membrane-embedded ATPase CF(0) particle, probably mediating association of subunit 6 with the subunit 9 ring.</text>
</comment>
<keyword evidence="10" id="KW-0496">Mitochondrion</keyword>
<dbReference type="GO" id="GO:0033615">
    <property type="term" value="P:mitochondrial proton-transporting ATP synthase complex assembly"/>
    <property type="evidence" value="ECO:0007669"/>
    <property type="project" value="TreeGrafter"/>
</dbReference>